<dbReference type="SUPFAM" id="SSF57667">
    <property type="entry name" value="beta-beta-alpha zinc fingers"/>
    <property type="match status" value="1"/>
</dbReference>
<feature type="domain" description="C2H2-type" evidence="3">
    <location>
        <begin position="71"/>
        <end position="98"/>
    </location>
</feature>
<reference evidence="4" key="1">
    <citation type="journal article" date="2020" name="Nat. Commun.">
        <title>Large-scale genome sequencing of mycorrhizal fungi provides insights into the early evolution of symbiotic traits.</title>
        <authorList>
            <person name="Miyauchi S."/>
            <person name="Kiss E."/>
            <person name="Kuo A."/>
            <person name="Drula E."/>
            <person name="Kohler A."/>
            <person name="Sanchez-Garcia M."/>
            <person name="Morin E."/>
            <person name="Andreopoulos B."/>
            <person name="Barry K.W."/>
            <person name="Bonito G."/>
            <person name="Buee M."/>
            <person name="Carver A."/>
            <person name="Chen C."/>
            <person name="Cichocki N."/>
            <person name="Clum A."/>
            <person name="Culley D."/>
            <person name="Crous P.W."/>
            <person name="Fauchery L."/>
            <person name="Girlanda M."/>
            <person name="Hayes R.D."/>
            <person name="Keri Z."/>
            <person name="LaButti K."/>
            <person name="Lipzen A."/>
            <person name="Lombard V."/>
            <person name="Magnuson J."/>
            <person name="Maillard F."/>
            <person name="Murat C."/>
            <person name="Nolan M."/>
            <person name="Ohm R.A."/>
            <person name="Pangilinan J."/>
            <person name="Pereira M.F."/>
            <person name="Perotto S."/>
            <person name="Peter M."/>
            <person name="Pfister S."/>
            <person name="Riley R."/>
            <person name="Sitrit Y."/>
            <person name="Stielow J.B."/>
            <person name="Szollosi G."/>
            <person name="Zifcakova L."/>
            <person name="Stursova M."/>
            <person name="Spatafora J.W."/>
            <person name="Tedersoo L."/>
            <person name="Vaario L.M."/>
            <person name="Yamada A."/>
            <person name="Yan M."/>
            <person name="Wang P."/>
            <person name="Xu J."/>
            <person name="Bruns T."/>
            <person name="Baldrian P."/>
            <person name="Vilgalys R."/>
            <person name="Dunand C."/>
            <person name="Henrissat B."/>
            <person name="Grigoriev I.V."/>
            <person name="Hibbett D."/>
            <person name="Nagy L.G."/>
            <person name="Martin F.M."/>
        </authorList>
    </citation>
    <scope>NUCLEOTIDE SEQUENCE</scope>
    <source>
        <strain evidence="4">UP504</strain>
    </source>
</reference>
<dbReference type="AlphaFoldDB" id="A0A9P6DTX6"/>
<dbReference type="PROSITE" id="PS00028">
    <property type="entry name" value="ZINC_FINGER_C2H2_1"/>
    <property type="match status" value="1"/>
</dbReference>
<keyword evidence="1" id="KW-0479">Metal-binding</keyword>
<dbReference type="InterPro" id="IPR036236">
    <property type="entry name" value="Znf_C2H2_sf"/>
</dbReference>
<dbReference type="GO" id="GO:0008270">
    <property type="term" value="F:zinc ion binding"/>
    <property type="evidence" value="ECO:0007669"/>
    <property type="project" value="UniProtKB-KW"/>
</dbReference>
<proteinExistence type="predicted"/>
<dbReference type="SMART" id="SM00355">
    <property type="entry name" value="ZnF_C2H2"/>
    <property type="match status" value="2"/>
</dbReference>
<evidence type="ECO:0000256" key="2">
    <source>
        <dbReference type="SAM" id="MobiDB-lite"/>
    </source>
</evidence>
<feature type="compositionally biased region" description="Low complexity" evidence="2">
    <location>
        <begin position="30"/>
        <end position="52"/>
    </location>
</feature>
<feature type="region of interest" description="Disordered" evidence="2">
    <location>
        <begin position="88"/>
        <end position="107"/>
    </location>
</feature>
<sequence length="129" mass="13836">MPLFVQGGISDDPSNSTRTGRTDRRSTPYSAGRPRSSSSMRGSPASSVSSILPSPPSAPSNTPAATPLRPHACHLCGALFQRGHDLSRHVKSHQNPKHSCPHCGKTYTRSDSVRRHVLRVKCGGDLDDP</sequence>
<dbReference type="Proteomes" id="UP000886523">
    <property type="component" value="Unassembled WGS sequence"/>
</dbReference>
<comment type="caution">
    <text evidence="4">The sequence shown here is derived from an EMBL/GenBank/DDBJ whole genome shotgun (WGS) entry which is preliminary data.</text>
</comment>
<feature type="region of interest" description="Disordered" evidence="2">
    <location>
        <begin position="1"/>
        <end position="68"/>
    </location>
</feature>
<keyword evidence="1" id="KW-0863">Zinc-finger</keyword>
<dbReference type="EMBL" id="MU129006">
    <property type="protein sequence ID" value="KAF9511044.1"/>
    <property type="molecule type" value="Genomic_DNA"/>
</dbReference>
<name>A0A9P6DTX6_9AGAM</name>
<evidence type="ECO:0000256" key="1">
    <source>
        <dbReference type="PROSITE-ProRule" id="PRU00042"/>
    </source>
</evidence>
<accession>A0A9P6DTX6</accession>
<organism evidence="4 5">
    <name type="scientific">Hydnum rufescens UP504</name>
    <dbReference type="NCBI Taxonomy" id="1448309"/>
    <lineage>
        <taxon>Eukaryota</taxon>
        <taxon>Fungi</taxon>
        <taxon>Dikarya</taxon>
        <taxon>Basidiomycota</taxon>
        <taxon>Agaricomycotina</taxon>
        <taxon>Agaricomycetes</taxon>
        <taxon>Cantharellales</taxon>
        <taxon>Hydnaceae</taxon>
        <taxon>Hydnum</taxon>
    </lineage>
</organism>
<dbReference type="InterPro" id="IPR013087">
    <property type="entry name" value="Znf_C2H2_type"/>
</dbReference>
<keyword evidence="5" id="KW-1185">Reference proteome</keyword>
<evidence type="ECO:0000313" key="4">
    <source>
        <dbReference type="EMBL" id="KAF9511044.1"/>
    </source>
</evidence>
<dbReference type="Gene3D" id="3.30.160.60">
    <property type="entry name" value="Classic Zinc Finger"/>
    <property type="match status" value="1"/>
</dbReference>
<gene>
    <name evidence="4" type="ORF">BS47DRAFT_1207496</name>
</gene>
<keyword evidence="1" id="KW-0862">Zinc</keyword>
<feature type="compositionally biased region" description="Basic residues" evidence="2">
    <location>
        <begin position="89"/>
        <end position="100"/>
    </location>
</feature>
<dbReference type="Pfam" id="PF00096">
    <property type="entry name" value="zf-C2H2"/>
    <property type="match status" value="1"/>
</dbReference>
<protein>
    <recommendedName>
        <fullName evidence="3">C2H2-type domain-containing protein</fullName>
    </recommendedName>
</protein>
<evidence type="ECO:0000313" key="5">
    <source>
        <dbReference type="Proteomes" id="UP000886523"/>
    </source>
</evidence>
<dbReference type="OrthoDB" id="3176823at2759"/>
<evidence type="ECO:0000259" key="3">
    <source>
        <dbReference type="PROSITE" id="PS50157"/>
    </source>
</evidence>
<dbReference type="PROSITE" id="PS50157">
    <property type="entry name" value="ZINC_FINGER_C2H2_2"/>
    <property type="match status" value="1"/>
</dbReference>